<accession>A0A9P6E8L2</accession>
<evidence type="ECO:0000259" key="2">
    <source>
        <dbReference type="Pfam" id="PF13679"/>
    </source>
</evidence>
<reference evidence="3" key="1">
    <citation type="submission" date="2020-11" db="EMBL/GenBank/DDBJ databases">
        <authorList>
            <consortium name="DOE Joint Genome Institute"/>
            <person name="Ahrendt S."/>
            <person name="Riley R."/>
            <person name="Andreopoulos W."/>
            <person name="Labutti K."/>
            <person name="Pangilinan J."/>
            <person name="Ruiz-Duenas F.J."/>
            <person name="Barrasa J.M."/>
            <person name="Sanchez-Garcia M."/>
            <person name="Camarero S."/>
            <person name="Miyauchi S."/>
            <person name="Serrano A."/>
            <person name="Linde D."/>
            <person name="Babiker R."/>
            <person name="Drula E."/>
            <person name="Ayuso-Fernandez I."/>
            <person name="Pacheco R."/>
            <person name="Padilla G."/>
            <person name="Ferreira P."/>
            <person name="Barriuso J."/>
            <person name="Kellner H."/>
            <person name="Castanera R."/>
            <person name="Alfaro M."/>
            <person name="Ramirez L."/>
            <person name="Pisabarro A.G."/>
            <person name="Kuo A."/>
            <person name="Tritt A."/>
            <person name="Lipzen A."/>
            <person name="He G."/>
            <person name="Yan M."/>
            <person name="Ng V."/>
            <person name="Cullen D."/>
            <person name="Martin F."/>
            <person name="Rosso M.-N."/>
            <person name="Henrissat B."/>
            <person name="Hibbett D."/>
            <person name="Martinez A.T."/>
            <person name="Grigoriev I.V."/>
        </authorList>
    </citation>
    <scope>NUCLEOTIDE SEQUENCE</scope>
    <source>
        <strain evidence="3">CBS 506.95</strain>
    </source>
</reference>
<keyword evidence="4" id="KW-1185">Reference proteome</keyword>
<sequence>MSPKKAHEVARMATYVVRLVAENRIPVDQLRLVDVGAGQGYLTRALKFYLPQSSILALDADEAQTTGAKKWEDRVLPNVSPPIFHKTTLITPQNLVAVIDEWIYEDRPAHVSPEPSPVILVALHACGSLTTDVVRAYFASKSRSSSHRGWVASGVVAVGCCYNLMYPNDFPLSTVQKQAQPTIDLPTSAFHLAAQVPSEWLSSISPPIPGPLVELSIKKVVYRALMGRLLEEMPPLEVKQNQDTSTTSKSATVPARWTRRPETWTDESSNDLSTASRTEQSSTSSTGQTPTLVKLGKLNNQCYASWTTFLEAVERKLLVKFPDAAFDEQTKGVLQGDLGHESLDRKLEVLHTLRCLIGPVIESAILRDRVQWIKETLAATQETREVNETSPEVGLVNLFDQSTGSGRNVAIVVAPKIPTNFC</sequence>
<keyword evidence="3" id="KW-0489">Methyltransferase</keyword>
<keyword evidence="3" id="KW-0808">Transferase</keyword>
<dbReference type="GO" id="GO:0008168">
    <property type="term" value="F:methyltransferase activity"/>
    <property type="evidence" value="ECO:0007669"/>
    <property type="project" value="UniProtKB-KW"/>
</dbReference>
<name>A0A9P6E8L2_9AGAR</name>
<feature type="region of interest" description="Disordered" evidence="1">
    <location>
        <begin position="236"/>
        <end position="291"/>
    </location>
</feature>
<organism evidence="3 4">
    <name type="scientific">Crepidotus variabilis</name>
    <dbReference type="NCBI Taxonomy" id="179855"/>
    <lineage>
        <taxon>Eukaryota</taxon>
        <taxon>Fungi</taxon>
        <taxon>Dikarya</taxon>
        <taxon>Basidiomycota</taxon>
        <taxon>Agaricomycotina</taxon>
        <taxon>Agaricomycetes</taxon>
        <taxon>Agaricomycetidae</taxon>
        <taxon>Agaricales</taxon>
        <taxon>Agaricineae</taxon>
        <taxon>Crepidotaceae</taxon>
        <taxon>Crepidotus</taxon>
    </lineage>
</organism>
<dbReference type="InterPro" id="IPR029063">
    <property type="entry name" value="SAM-dependent_MTases_sf"/>
</dbReference>
<feature type="domain" description="Methyltransferase" evidence="2">
    <location>
        <begin position="4"/>
        <end position="166"/>
    </location>
</feature>
<evidence type="ECO:0000313" key="3">
    <source>
        <dbReference type="EMBL" id="KAF9524475.1"/>
    </source>
</evidence>
<dbReference type="PANTHER" id="PTHR12496:SF0">
    <property type="entry name" value="METHYLTRANSFERASE DOMAIN-CONTAINING PROTEIN"/>
    <property type="match status" value="1"/>
</dbReference>
<dbReference type="InterPro" id="IPR052220">
    <property type="entry name" value="METTL25"/>
</dbReference>
<gene>
    <name evidence="3" type="ORF">CPB83DRAFT_773782</name>
</gene>
<protein>
    <submittedName>
        <fullName evidence="3">Methyltransferase domain-containing protein</fullName>
    </submittedName>
</protein>
<dbReference type="AlphaFoldDB" id="A0A9P6E8L2"/>
<evidence type="ECO:0000256" key="1">
    <source>
        <dbReference type="SAM" id="MobiDB-lite"/>
    </source>
</evidence>
<dbReference type="EMBL" id="MU157898">
    <property type="protein sequence ID" value="KAF9524475.1"/>
    <property type="molecule type" value="Genomic_DNA"/>
</dbReference>
<proteinExistence type="predicted"/>
<dbReference type="InterPro" id="IPR025714">
    <property type="entry name" value="Methyltranfer_dom"/>
</dbReference>
<dbReference type="SUPFAM" id="SSF53335">
    <property type="entry name" value="S-adenosyl-L-methionine-dependent methyltransferases"/>
    <property type="match status" value="1"/>
</dbReference>
<dbReference type="Gene3D" id="3.40.50.150">
    <property type="entry name" value="Vaccinia Virus protein VP39"/>
    <property type="match status" value="1"/>
</dbReference>
<evidence type="ECO:0000313" key="4">
    <source>
        <dbReference type="Proteomes" id="UP000807306"/>
    </source>
</evidence>
<feature type="compositionally biased region" description="Low complexity" evidence="1">
    <location>
        <begin position="273"/>
        <end position="291"/>
    </location>
</feature>
<dbReference type="GO" id="GO:0032259">
    <property type="term" value="P:methylation"/>
    <property type="evidence" value="ECO:0007669"/>
    <property type="project" value="UniProtKB-KW"/>
</dbReference>
<dbReference type="PANTHER" id="PTHR12496">
    <property type="entry name" value="CGI-41 METHYLTRANSFERASE"/>
    <property type="match status" value="1"/>
</dbReference>
<dbReference type="Proteomes" id="UP000807306">
    <property type="component" value="Unassembled WGS sequence"/>
</dbReference>
<dbReference type="Pfam" id="PF13679">
    <property type="entry name" value="Methyltransf_32"/>
    <property type="match status" value="1"/>
</dbReference>
<dbReference type="OrthoDB" id="10258156at2759"/>
<feature type="compositionally biased region" description="Polar residues" evidence="1">
    <location>
        <begin position="239"/>
        <end position="251"/>
    </location>
</feature>
<comment type="caution">
    <text evidence="3">The sequence shown here is derived from an EMBL/GenBank/DDBJ whole genome shotgun (WGS) entry which is preliminary data.</text>
</comment>